<feature type="signal peptide" evidence="4">
    <location>
        <begin position="1"/>
        <end position="20"/>
    </location>
</feature>
<sequence>MKNKYVFAGILLAMITAVSAAVIHFTTITEEPHEEREGALEVVTSFYPMYIAAENVIGDITDIHLTNMTRPQTGCLHDYQLSPEDMQTLSGADAFIINGGGIESFLDTVLKNYPDLPVITASDGIAMLEVKTFGISGPEADMDKGHDHGDRNPHVWMDVSKYMQEVDNIAKGLASLDPAHADQYRQNADRYCEKLEPLQTEAQEITRDAGQTNIIIFHDSFAYFADAYGLQVADVIELEEDNTLSAGQLAHLMQVIQEKEVKMLFVEKQYSTKVAEAVAKESGTRVYVLDSLVTGDGDPDSYIRGMEENLAVLREAL</sequence>
<evidence type="ECO:0000313" key="5">
    <source>
        <dbReference type="EMBL" id="MBU9728536.1"/>
    </source>
</evidence>
<reference evidence="5 6" key="1">
    <citation type="submission" date="2021-06" db="EMBL/GenBank/DDBJ databases">
        <title>Description of novel taxa of the family Lachnospiraceae.</title>
        <authorList>
            <person name="Chaplin A.V."/>
            <person name="Sokolova S.R."/>
            <person name="Pikina A.P."/>
            <person name="Korzhanova M."/>
            <person name="Belova V."/>
            <person name="Korostin D."/>
            <person name="Efimov B.A."/>
        </authorList>
    </citation>
    <scope>NUCLEOTIDE SEQUENCE [LARGE SCALE GENOMIC DNA]</scope>
    <source>
        <strain evidence="5 6">ASD4241</strain>
    </source>
</reference>
<organism evidence="5 6">
    <name type="scientific">Diplocloster modestus</name>
    <dbReference type="NCBI Taxonomy" id="2850322"/>
    <lineage>
        <taxon>Bacteria</taxon>
        <taxon>Bacillati</taxon>
        <taxon>Bacillota</taxon>
        <taxon>Clostridia</taxon>
        <taxon>Lachnospirales</taxon>
        <taxon>Lachnospiraceae</taxon>
        <taxon>Diplocloster</taxon>
    </lineage>
</organism>
<dbReference type="EMBL" id="JAHQCX010000020">
    <property type="protein sequence ID" value="MBU9728536.1"/>
    <property type="molecule type" value="Genomic_DNA"/>
</dbReference>
<accession>A0ABS6KDE8</accession>
<comment type="similarity">
    <text evidence="1">Belongs to the bacterial solute-binding protein 9 family.</text>
</comment>
<dbReference type="PANTHER" id="PTHR42953">
    <property type="entry name" value="HIGH-AFFINITY ZINC UPTAKE SYSTEM PROTEIN ZNUA-RELATED"/>
    <property type="match status" value="1"/>
</dbReference>
<evidence type="ECO:0000256" key="3">
    <source>
        <dbReference type="ARBA" id="ARBA00022729"/>
    </source>
</evidence>
<feature type="chain" id="PRO_5045049890" evidence="4">
    <location>
        <begin position="21"/>
        <end position="317"/>
    </location>
</feature>
<name>A0ABS6KDE8_9FIRM</name>
<dbReference type="Proteomes" id="UP001314681">
    <property type="component" value="Unassembled WGS sequence"/>
</dbReference>
<evidence type="ECO:0000313" key="6">
    <source>
        <dbReference type="Proteomes" id="UP001314681"/>
    </source>
</evidence>
<dbReference type="SUPFAM" id="SSF53807">
    <property type="entry name" value="Helical backbone' metal receptor"/>
    <property type="match status" value="1"/>
</dbReference>
<dbReference type="InterPro" id="IPR006127">
    <property type="entry name" value="ZnuA-like"/>
</dbReference>
<dbReference type="InterPro" id="IPR050492">
    <property type="entry name" value="Bact_metal-bind_prot9"/>
</dbReference>
<dbReference type="PANTHER" id="PTHR42953:SF3">
    <property type="entry name" value="HIGH-AFFINITY ZINC UPTAKE SYSTEM PROTEIN ZNUA"/>
    <property type="match status" value="1"/>
</dbReference>
<dbReference type="RefSeq" id="WP_158352996.1">
    <property type="nucleotide sequence ID" value="NZ_JAHQCX010000020.1"/>
</dbReference>
<evidence type="ECO:0000256" key="1">
    <source>
        <dbReference type="ARBA" id="ARBA00011028"/>
    </source>
</evidence>
<evidence type="ECO:0000256" key="2">
    <source>
        <dbReference type="ARBA" id="ARBA00022448"/>
    </source>
</evidence>
<keyword evidence="2" id="KW-0813">Transport</keyword>
<comment type="caution">
    <text evidence="5">The sequence shown here is derived from an EMBL/GenBank/DDBJ whole genome shotgun (WGS) entry which is preliminary data.</text>
</comment>
<keyword evidence="3 4" id="KW-0732">Signal</keyword>
<dbReference type="Gene3D" id="3.40.50.1980">
    <property type="entry name" value="Nitrogenase molybdenum iron protein domain"/>
    <property type="match status" value="2"/>
</dbReference>
<gene>
    <name evidence="5" type="ORF">KTH90_21320</name>
</gene>
<dbReference type="Pfam" id="PF01297">
    <property type="entry name" value="ZnuA"/>
    <property type="match status" value="1"/>
</dbReference>
<evidence type="ECO:0000256" key="4">
    <source>
        <dbReference type="SAM" id="SignalP"/>
    </source>
</evidence>
<keyword evidence="6" id="KW-1185">Reference proteome</keyword>
<protein>
    <submittedName>
        <fullName evidence="5">Metal ABC transporter substrate-binding protein</fullName>
    </submittedName>
</protein>
<proteinExistence type="inferred from homology"/>